<feature type="transmembrane region" description="Helical" evidence="1">
    <location>
        <begin position="31"/>
        <end position="50"/>
    </location>
</feature>
<comment type="caution">
    <text evidence="2">The sequence shown here is derived from an EMBL/GenBank/DDBJ whole genome shotgun (WGS) entry which is preliminary data.</text>
</comment>
<evidence type="ECO:0000256" key="1">
    <source>
        <dbReference type="SAM" id="Phobius"/>
    </source>
</evidence>
<keyword evidence="1" id="KW-1133">Transmembrane helix</keyword>
<keyword evidence="1" id="KW-0812">Transmembrane</keyword>
<dbReference type="EMBL" id="BAABJW010000001">
    <property type="protein sequence ID" value="GAA4800646.1"/>
    <property type="molecule type" value="Genomic_DNA"/>
</dbReference>
<keyword evidence="1" id="KW-0472">Membrane</keyword>
<feature type="transmembrane region" description="Helical" evidence="1">
    <location>
        <begin position="7"/>
        <end position="25"/>
    </location>
</feature>
<sequence length="55" mass="6338">MFTQKQMVLPILGMIILLLFITLAYVRESVFMDKILVCSFIITTVFIARVRAKSN</sequence>
<protein>
    <submittedName>
        <fullName evidence="2">Uncharacterized protein</fullName>
    </submittedName>
</protein>
<dbReference type="Proteomes" id="UP001501433">
    <property type="component" value="Unassembled WGS sequence"/>
</dbReference>
<accession>A0ABP9BV77</accession>
<organism evidence="2 3">
    <name type="scientific">Litoribaculum gwangyangense</name>
    <dbReference type="NCBI Taxonomy" id="1130722"/>
    <lineage>
        <taxon>Bacteria</taxon>
        <taxon>Pseudomonadati</taxon>
        <taxon>Bacteroidota</taxon>
        <taxon>Flavobacteriia</taxon>
        <taxon>Flavobacteriales</taxon>
        <taxon>Flavobacteriaceae</taxon>
        <taxon>Litoribaculum</taxon>
    </lineage>
</organism>
<reference evidence="3" key="1">
    <citation type="journal article" date="2019" name="Int. J. Syst. Evol. Microbiol.">
        <title>The Global Catalogue of Microorganisms (GCM) 10K type strain sequencing project: providing services to taxonomists for standard genome sequencing and annotation.</title>
        <authorList>
            <consortium name="The Broad Institute Genomics Platform"/>
            <consortium name="The Broad Institute Genome Sequencing Center for Infectious Disease"/>
            <person name="Wu L."/>
            <person name="Ma J."/>
        </authorList>
    </citation>
    <scope>NUCLEOTIDE SEQUENCE [LARGE SCALE GENOMIC DNA]</scope>
    <source>
        <strain evidence="3">JCM 18325</strain>
    </source>
</reference>
<evidence type="ECO:0000313" key="2">
    <source>
        <dbReference type="EMBL" id="GAA4800646.1"/>
    </source>
</evidence>
<keyword evidence="3" id="KW-1185">Reference proteome</keyword>
<evidence type="ECO:0000313" key="3">
    <source>
        <dbReference type="Proteomes" id="UP001501433"/>
    </source>
</evidence>
<gene>
    <name evidence="2" type="ORF">GCM10023330_02790</name>
</gene>
<proteinExistence type="predicted"/>
<name>A0ABP9BV77_9FLAO</name>